<evidence type="ECO:0000313" key="4">
    <source>
        <dbReference type="EMBL" id="RKS74965.1"/>
    </source>
</evidence>
<reference evidence="4 5" key="1">
    <citation type="submission" date="2018-10" db="EMBL/GenBank/DDBJ databases">
        <title>Genomic Encyclopedia of Archaeal and Bacterial Type Strains, Phase II (KMG-II): from individual species to whole genera.</title>
        <authorList>
            <person name="Goeker M."/>
        </authorList>
    </citation>
    <scope>NUCLEOTIDE SEQUENCE [LARGE SCALE GENOMIC DNA]</scope>
    <source>
        <strain evidence="4 5">DSM 43383</strain>
    </source>
</reference>
<protein>
    <recommendedName>
        <fullName evidence="3">DUF8017 domain-containing protein</fullName>
    </recommendedName>
</protein>
<gene>
    <name evidence="4" type="ORF">BZB76_3490</name>
</gene>
<dbReference type="AlphaFoldDB" id="A0A495QPT1"/>
<feature type="compositionally biased region" description="Low complexity" evidence="1">
    <location>
        <begin position="76"/>
        <end position="88"/>
    </location>
</feature>
<feature type="domain" description="DUF8017" evidence="3">
    <location>
        <begin position="156"/>
        <end position="341"/>
    </location>
</feature>
<feature type="compositionally biased region" description="Basic and acidic residues" evidence="1">
    <location>
        <begin position="22"/>
        <end position="36"/>
    </location>
</feature>
<evidence type="ECO:0000256" key="2">
    <source>
        <dbReference type="SAM" id="Phobius"/>
    </source>
</evidence>
<dbReference type="Proteomes" id="UP000274601">
    <property type="component" value="Unassembled WGS sequence"/>
</dbReference>
<keyword evidence="2" id="KW-0472">Membrane</keyword>
<keyword evidence="2" id="KW-1133">Transmembrane helix</keyword>
<feature type="region of interest" description="Disordered" evidence="1">
    <location>
        <begin position="126"/>
        <end position="157"/>
    </location>
</feature>
<keyword evidence="5" id="KW-1185">Reference proteome</keyword>
<organism evidence="4 5">
    <name type="scientific">Actinomadura pelletieri DSM 43383</name>
    <dbReference type="NCBI Taxonomy" id="1120940"/>
    <lineage>
        <taxon>Bacteria</taxon>
        <taxon>Bacillati</taxon>
        <taxon>Actinomycetota</taxon>
        <taxon>Actinomycetes</taxon>
        <taxon>Streptosporangiales</taxon>
        <taxon>Thermomonosporaceae</taxon>
        <taxon>Actinomadura</taxon>
    </lineage>
</organism>
<name>A0A495QPT1_9ACTN</name>
<proteinExistence type="predicted"/>
<accession>A0A495QPT1</accession>
<evidence type="ECO:0000256" key="1">
    <source>
        <dbReference type="SAM" id="MobiDB-lite"/>
    </source>
</evidence>
<evidence type="ECO:0000313" key="5">
    <source>
        <dbReference type="Proteomes" id="UP000274601"/>
    </source>
</evidence>
<dbReference type="InterPro" id="IPR058330">
    <property type="entry name" value="DUF8017"/>
</dbReference>
<comment type="caution">
    <text evidence="4">The sequence shown here is derived from an EMBL/GenBank/DDBJ whole genome shotgun (WGS) entry which is preliminary data.</text>
</comment>
<evidence type="ECO:0000259" key="3">
    <source>
        <dbReference type="Pfam" id="PF26056"/>
    </source>
</evidence>
<keyword evidence="2" id="KW-0812">Transmembrane</keyword>
<sequence length="349" mass="36884">MSAGTPYRIWNRPPCATVTIMKGDDAAGGIDREGRRNPYPLPGQDGDAPKDDPHPYPLPGQERNAPEDDQPPLPADLPAQEGASSAGPRRGRSPRVVRRRPGQALLATVALVLLLVLAWNGLQIDDLGRDDGDDEIGTSTTSPPRSPEPEPTSTVRPKVKGWDAVSSAKYGLTYDVPKSWRILRSGVLHGYESIDGGKPVAMSAGAVYLDDACKDGDDEFSRGRTGFQQYVEDDVTGVAKHAAKRWATLGFTEKGQPAPVVTVGAPRTVRVGRAGAVHVRADVVVKARGKCVTPAGVVHAVAIPGVAPDLTTTFVLVAGRGFPEALPDTVIEKVVGSLRPNPTSHITGS</sequence>
<feature type="transmembrane region" description="Helical" evidence="2">
    <location>
        <begin position="104"/>
        <end position="122"/>
    </location>
</feature>
<dbReference type="Pfam" id="PF26056">
    <property type="entry name" value="DUF8017"/>
    <property type="match status" value="1"/>
</dbReference>
<feature type="region of interest" description="Disordered" evidence="1">
    <location>
        <begin position="1"/>
        <end position="97"/>
    </location>
</feature>
<dbReference type="EMBL" id="RBWU01000003">
    <property type="protein sequence ID" value="RKS74965.1"/>
    <property type="molecule type" value="Genomic_DNA"/>
</dbReference>